<keyword evidence="2" id="KW-0812">Transmembrane</keyword>
<evidence type="ECO:0000256" key="1">
    <source>
        <dbReference type="SAM" id="MobiDB-lite"/>
    </source>
</evidence>
<reference evidence="3 4" key="1">
    <citation type="submission" date="2019-07" db="EMBL/GenBank/DDBJ databases">
        <title>De Novo Assembly of kiwifruit Actinidia rufa.</title>
        <authorList>
            <person name="Sugita-Konishi S."/>
            <person name="Sato K."/>
            <person name="Mori E."/>
            <person name="Abe Y."/>
            <person name="Kisaki G."/>
            <person name="Hamano K."/>
            <person name="Suezawa K."/>
            <person name="Otani M."/>
            <person name="Fukuda T."/>
            <person name="Manabe T."/>
            <person name="Gomi K."/>
            <person name="Tabuchi M."/>
            <person name="Akimitsu K."/>
            <person name="Kataoka I."/>
        </authorList>
    </citation>
    <scope>NUCLEOTIDE SEQUENCE [LARGE SCALE GENOMIC DNA]</scope>
    <source>
        <strain evidence="4">cv. Fuchu</strain>
    </source>
</reference>
<feature type="region of interest" description="Disordered" evidence="1">
    <location>
        <begin position="35"/>
        <end position="70"/>
    </location>
</feature>
<dbReference type="AlphaFoldDB" id="A0A7J0E7D0"/>
<comment type="caution">
    <text evidence="3">The sequence shown here is derived from an EMBL/GenBank/DDBJ whole genome shotgun (WGS) entry which is preliminary data.</text>
</comment>
<dbReference type="OrthoDB" id="1918594at2759"/>
<accession>A0A7J0E7D0</accession>
<evidence type="ECO:0000313" key="3">
    <source>
        <dbReference type="EMBL" id="GFY82310.1"/>
    </source>
</evidence>
<keyword evidence="4" id="KW-1185">Reference proteome</keyword>
<evidence type="ECO:0000256" key="2">
    <source>
        <dbReference type="SAM" id="Phobius"/>
    </source>
</evidence>
<keyword evidence="2" id="KW-0472">Membrane</keyword>
<proteinExistence type="predicted"/>
<sequence>MALDQNLYHYSLLSLFVAAPITALSLLFSRPPTASTAVPGGGSPSPRPWPGSSWKAQPSGSPSSSSQWAVTGPTPKAQFLISPFLLHYLHRTILYPLRLHCRRENAAGFPVTHRRIGLPLQSLELLPAGEIGLPLRRLRGRFLVLVAVSLRIGGFRERYGGECTVGYVVVGVERGSLMLNQQMMEEFAEINDFESLLKEANVLKKYKKNLLKQEVEDSVTSTRTRGSFGRWWKEVISTSDFITENALQAKSQALIQRSSTSPKSQYFKVKLMEMDELKIDYKLHEVRVCPMGTVRSSCNGMLLLNHPKREMCFTSRECIHQMLPTRHSLNALQGAHTKNVDVHSHLTVTQVYQVYDDLFGFEIFALGCSDNAWRRVSGPWKDPWERLFDLEILVERPNFGEWEVSTLVCEFTPVHYFYGCE</sequence>
<name>A0A7J0E7D0_9ERIC</name>
<organism evidence="3 4">
    <name type="scientific">Actinidia rufa</name>
    <dbReference type="NCBI Taxonomy" id="165716"/>
    <lineage>
        <taxon>Eukaryota</taxon>
        <taxon>Viridiplantae</taxon>
        <taxon>Streptophyta</taxon>
        <taxon>Embryophyta</taxon>
        <taxon>Tracheophyta</taxon>
        <taxon>Spermatophyta</taxon>
        <taxon>Magnoliopsida</taxon>
        <taxon>eudicotyledons</taxon>
        <taxon>Gunneridae</taxon>
        <taxon>Pentapetalae</taxon>
        <taxon>asterids</taxon>
        <taxon>Ericales</taxon>
        <taxon>Actinidiaceae</taxon>
        <taxon>Actinidia</taxon>
    </lineage>
</organism>
<dbReference type="Proteomes" id="UP000585474">
    <property type="component" value="Unassembled WGS sequence"/>
</dbReference>
<evidence type="ECO:0000313" key="4">
    <source>
        <dbReference type="Proteomes" id="UP000585474"/>
    </source>
</evidence>
<dbReference type="EMBL" id="BJWL01000002">
    <property type="protein sequence ID" value="GFY82310.1"/>
    <property type="molecule type" value="Genomic_DNA"/>
</dbReference>
<keyword evidence="2" id="KW-1133">Transmembrane helix</keyword>
<gene>
    <name evidence="3" type="ORF">Acr_02g0005500</name>
</gene>
<protein>
    <submittedName>
        <fullName evidence="3">3-oxo-5-alpha-steroid 4-dehydrogenase family protein</fullName>
    </submittedName>
</protein>
<feature type="transmembrane region" description="Helical" evidence="2">
    <location>
        <begin position="7"/>
        <end position="28"/>
    </location>
</feature>
<feature type="compositionally biased region" description="Low complexity" evidence="1">
    <location>
        <begin position="50"/>
        <end position="69"/>
    </location>
</feature>